<feature type="chain" id="PRO_5004300639" evidence="1">
    <location>
        <begin position="22"/>
        <end position="120"/>
    </location>
</feature>
<gene>
    <name evidence="2" type="primary">vanabin1</name>
</gene>
<sequence length="120" mass="12677">MVSKFTILLGVVVLMALSVNAYESEFDDETFEKGPGCKCQSVCGEVKKCGVKCFRSCNGDRDCTKDCAKAKCGKVPNAGDCGHCMLSCEGKCRADHCASACPGKVSKAPGCLDCMKLNCV</sequence>
<proteinExistence type="evidence at transcript level"/>
<feature type="signal peptide" evidence="1">
    <location>
        <begin position="1"/>
        <end position="21"/>
    </location>
</feature>
<dbReference type="SUPFAM" id="SSF144129">
    <property type="entry name" value="Vanabin-like"/>
    <property type="match status" value="1"/>
</dbReference>
<accession>Q86BW3</accession>
<evidence type="ECO:0000313" key="2">
    <source>
        <dbReference type="EMBL" id="BAC76457.1"/>
    </source>
</evidence>
<reference evidence="2" key="1">
    <citation type="journal article" date="2003" name="Biochim. Biophys. Acta">
        <title>Vanadium-binding proteins (vanabins) from a vanadium-rich ascidian Ascidia sydneiensis samea.</title>
        <authorList>
            <person name="Ueki T."/>
            <person name="Adachi T."/>
            <person name="Kawano S."/>
            <person name="Aoshima M."/>
            <person name="Yamaguchi N."/>
            <person name="Kanamori K."/>
            <person name="Michibata H."/>
        </authorList>
    </citation>
    <scope>NUCLEOTIDE SEQUENCE</scope>
</reference>
<keyword evidence="1" id="KW-0732">Signal</keyword>
<dbReference type="InterPro" id="IPR037242">
    <property type="entry name" value="Vanabin-2_sf"/>
</dbReference>
<organism evidence="2">
    <name type="scientific">Ascidia sydneiensis samea</name>
    <name type="common">Vanadium-rich ascidian</name>
    <dbReference type="NCBI Taxonomy" id="79730"/>
    <lineage>
        <taxon>Eukaryota</taxon>
        <taxon>Metazoa</taxon>
        <taxon>Chordata</taxon>
        <taxon>Tunicata</taxon>
        <taxon>Ascidiacea</taxon>
        <taxon>Phlebobranchia</taxon>
        <taxon>Ascidiidae</taxon>
        <taxon>Ascidia</taxon>
    </lineage>
</organism>
<dbReference type="Gene3D" id="1.10.246.100">
    <property type="entry name" value="Vanadium-binding protein 2"/>
    <property type="match status" value="1"/>
</dbReference>
<evidence type="ECO:0000256" key="1">
    <source>
        <dbReference type="SAM" id="SignalP"/>
    </source>
</evidence>
<dbReference type="IntAct" id="Q86BW3">
    <property type="interactions" value="4"/>
</dbReference>
<protein>
    <submittedName>
        <fullName evidence="2">Vanadium-binding protein 1</fullName>
    </submittedName>
</protein>
<dbReference type="AlphaFoldDB" id="Q86BW3"/>
<name>Q86BW3_ASCSS</name>
<dbReference type="EMBL" id="AB088203">
    <property type="protein sequence ID" value="BAC76457.1"/>
    <property type="molecule type" value="mRNA"/>
</dbReference>